<dbReference type="OrthoDB" id="548971at2759"/>
<proteinExistence type="predicted"/>
<dbReference type="PANTHER" id="PTHR45691:SF1">
    <property type="entry name" value="FH2 DOMAIN-CONTAINING PROTEIN 1-RELATED"/>
    <property type="match status" value="1"/>
</dbReference>
<dbReference type="InterPro" id="IPR051412">
    <property type="entry name" value="Formin_Homology_Diaphanous_sf"/>
</dbReference>
<feature type="region of interest" description="Disordered" evidence="1">
    <location>
        <begin position="1"/>
        <end position="58"/>
    </location>
</feature>
<feature type="region of interest" description="Disordered" evidence="1">
    <location>
        <begin position="285"/>
        <end position="305"/>
    </location>
</feature>
<dbReference type="AlphaFoldDB" id="A0A836C5M0"/>
<organism evidence="3 4">
    <name type="scientific">Edaphochlamys debaryana</name>
    <dbReference type="NCBI Taxonomy" id="47281"/>
    <lineage>
        <taxon>Eukaryota</taxon>
        <taxon>Viridiplantae</taxon>
        <taxon>Chlorophyta</taxon>
        <taxon>core chlorophytes</taxon>
        <taxon>Chlorophyceae</taxon>
        <taxon>CS clade</taxon>
        <taxon>Chlamydomonadales</taxon>
        <taxon>Chlamydomonadales incertae sedis</taxon>
        <taxon>Edaphochlamys</taxon>
    </lineage>
</organism>
<sequence length="569" mass="55740">MAQVQSPSSGLGPGLGAGLGSCGSPRGMPQGGCAPPASCGHGPGPGAGKPGRDGGGSITQHQLQAFATVVDSVYGLLGPGGAPPAAPPPPLPPPPHPAAAARLPPPRRWGQPPWAQPPACFMDVDMDVDKADLAAAAVDATAGGAHGTVMRTATSAAQLTVGAAAPLLQLPLRHLPRRWTDTIGLAAAAAAARSAALAAPPAPSGPCHLLELPDELLALVMWAAADPSTPPTVSAAAAAAGGGSPSALAAACSSPSGGDSAAGQGLASPPASPWNFAAFIGSPVTRRRGGRTPRPAAGAPPAQPAAAGGAAGLRSAAAAAMCCRRLVGTYRHMLAARPDMALQAEAALRAVREKRRLVRRLTMQQHDAYVARELAVEGTAGAALVAGAGLLCGAAGVCSPAGGGVVGGLLATLLGGGGRNGGASAGEGIFSGGAGLAVFAAVQLLTHTAVLAAAYRASACLGTRRCAALGLAALAGLILVALPAAQALLALAPLPSTLLGPSPWGPGGTPASPPPPSASPLVALLWPLYGECLHRRLVQLLSYGFAWAYGSYEWGSTFSAVRAKNGLRY</sequence>
<feature type="compositionally biased region" description="Low complexity" evidence="1">
    <location>
        <begin position="292"/>
        <end position="305"/>
    </location>
</feature>
<protein>
    <submittedName>
        <fullName evidence="3">Uncharacterized protein</fullName>
    </submittedName>
</protein>
<feature type="transmembrane region" description="Helical" evidence="2">
    <location>
        <begin position="429"/>
        <end position="455"/>
    </location>
</feature>
<keyword evidence="2" id="KW-0812">Transmembrane</keyword>
<feature type="region of interest" description="Disordered" evidence="1">
    <location>
        <begin position="80"/>
        <end position="114"/>
    </location>
</feature>
<keyword evidence="2" id="KW-1133">Transmembrane helix</keyword>
<reference evidence="3" key="1">
    <citation type="journal article" date="2020" name="bioRxiv">
        <title>Comparative genomics of Chlamydomonas.</title>
        <authorList>
            <person name="Craig R.J."/>
            <person name="Hasan A.R."/>
            <person name="Ness R.W."/>
            <person name="Keightley P.D."/>
        </authorList>
    </citation>
    <scope>NUCLEOTIDE SEQUENCE</scope>
    <source>
        <strain evidence="3">CCAP 11/70</strain>
    </source>
</reference>
<comment type="caution">
    <text evidence="3">The sequence shown here is derived from an EMBL/GenBank/DDBJ whole genome shotgun (WGS) entry which is preliminary data.</text>
</comment>
<evidence type="ECO:0000256" key="2">
    <source>
        <dbReference type="SAM" id="Phobius"/>
    </source>
</evidence>
<dbReference type="GO" id="GO:0005884">
    <property type="term" value="C:actin filament"/>
    <property type="evidence" value="ECO:0007669"/>
    <property type="project" value="TreeGrafter"/>
</dbReference>
<dbReference type="EMBL" id="JAEHOE010000005">
    <property type="protein sequence ID" value="KAG2499989.1"/>
    <property type="molecule type" value="Genomic_DNA"/>
</dbReference>
<name>A0A836C5M0_9CHLO</name>
<dbReference type="GO" id="GO:0030041">
    <property type="term" value="P:actin filament polymerization"/>
    <property type="evidence" value="ECO:0007669"/>
    <property type="project" value="TreeGrafter"/>
</dbReference>
<feature type="transmembrane region" description="Helical" evidence="2">
    <location>
        <begin position="467"/>
        <end position="492"/>
    </location>
</feature>
<feature type="compositionally biased region" description="Gly residues" evidence="1">
    <location>
        <begin position="41"/>
        <end position="57"/>
    </location>
</feature>
<feature type="compositionally biased region" description="Gly residues" evidence="1">
    <location>
        <begin position="11"/>
        <end position="21"/>
    </location>
</feature>
<feature type="compositionally biased region" description="Pro residues" evidence="1">
    <location>
        <begin position="81"/>
        <end position="107"/>
    </location>
</feature>
<dbReference type="PANTHER" id="PTHR45691">
    <property type="entry name" value="PROTEIN DIAPHANOUS"/>
    <property type="match status" value="1"/>
</dbReference>
<keyword evidence="2" id="KW-0472">Membrane</keyword>
<evidence type="ECO:0000313" key="3">
    <source>
        <dbReference type="EMBL" id="KAG2499989.1"/>
    </source>
</evidence>
<feature type="compositionally biased region" description="Low complexity" evidence="1">
    <location>
        <begin position="31"/>
        <end position="40"/>
    </location>
</feature>
<feature type="compositionally biased region" description="Low complexity" evidence="1">
    <location>
        <begin position="1"/>
        <end position="10"/>
    </location>
</feature>
<accession>A0A836C5M0</accession>
<dbReference type="Proteomes" id="UP000612055">
    <property type="component" value="Unassembled WGS sequence"/>
</dbReference>
<evidence type="ECO:0000256" key="1">
    <source>
        <dbReference type="SAM" id="MobiDB-lite"/>
    </source>
</evidence>
<gene>
    <name evidence="3" type="ORF">HYH03_002271</name>
</gene>
<keyword evidence="4" id="KW-1185">Reference proteome</keyword>
<evidence type="ECO:0000313" key="4">
    <source>
        <dbReference type="Proteomes" id="UP000612055"/>
    </source>
</evidence>